<evidence type="ECO:0000313" key="2">
    <source>
        <dbReference type="RefSeq" id="XP_014661564.1"/>
    </source>
</evidence>
<sequence>MGRLKIKWVGNMRVILPIAMAVLALFASAPSSGLDIDEVLPFLTDEYLNDLSSVFTGSLHATLEDELAAVNAEVASLEEGCRPKPKPKPTPKPAPLRITAGKDPLICQRCTEKKLRHQIKMCALMLMWGPPSCRRIEEKVRLYSDVEARTTEAAKLFRWYRCLCDGTGNGYNSFTDECSAGPTSEMIGRSLTHCGIDAANFRDLQGALLNDGRDITELLGRVNCEGVFNERDADKISAKQPYCPALMAGQDFYQGCLYFAGDPTCECFNSGVEPLAIRVEPEEPVTESPLPLNPADCPGLEDALCRQATAKTRVARKNPLIITNVTIATSIPHNHP</sequence>
<dbReference type="GeneID" id="106804756"/>
<proteinExistence type="predicted"/>
<accession>A0ABM1DNP3</accession>
<dbReference type="RefSeq" id="XP_014661564.1">
    <property type="nucleotide sequence ID" value="XM_014806078.1"/>
</dbReference>
<name>A0ABM1DNP3_PRICU</name>
<evidence type="ECO:0000313" key="1">
    <source>
        <dbReference type="Proteomes" id="UP000695022"/>
    </source>
</evidence>
<gene>
    <name evidence="2" type="primary">LOC106804756</name>
</gene>
<dbReference type="Proteomes" id="UP000695022">
    <property type="component" value="Unplaced"/>
</dbReference>
<organism evidence="1 2">
    <name type="scientific">Priapulus caudatus</name>
    <name type="common">Priapulid worm</name>
    <dbReference type="NCBI Taxonomy" id="37621"/>
    <lineage>
        <taxon>Eukaryota</taxon>
        <taxon>Metazoa</taxon>
        <taxon>Ecdysozoa</taxon>
        <taxon>Scalidophora</taxon>
        <taxon>Priapulida</taxon>
        <taxon>Priapulimorpha</taxon>
        <taxon>Priapulimorphida</taxon>
        <taxon>Priapulidae</taxon>
        <taxon>Priapulus</taxon>
    </lineage>
</organism>
<protein>
    <submittedName>
        <fullName evidence="2">Uncharacterized protein LOC106804756</fullName>
    </submittedName>
</protein>
<reference evidence="2" key="1">
    <citation type="submission" date="2025-08" db="UniProtKB">
        <authorList>
            <consortium name="RefSeq"/>
        </authorList>
    </citation>
    <scope>IDENTIFICATION</scope>
</reference>
<keyword evidence="1" id="KW-1185">Reference proteome</keyword>